<evidence type="ECO:0000313" key="3">
    <source>
        <dbReference type="EMBL" id="SER15815.1"/>
    </source>
</evidence>
<dbReference type="InterPro" id="IPR006016">
    <property type="entry name" value="UspA"/>
</dbReference>
<feature type="domain" description="UspA" evidence="2">
    <location>
        <begin position="2"/>
        <end position="138"/>
    </location>
</feature>
<dbReference type="SUPFAM" id="SSF52402">
    <property type="entry name" value="Adenine nucleotide alpha hydrolases-like"/>
    <property type="match status" value="1"/>
</dbReference>
<name>A0A1H9LX96_9EURY</name>
<evidence type="ECO:0000259" key="2">
    <source>
        <dbReference type="Pfam" id="PF00582"/>
    </source>
</evidence>
<dbReference type="CDD" id="cd00293">
    <property type="entry name" value="USP-like"/>
    <property type="match status" value="1"/>
</dbReference>
<protein>
    <submittedName>
        <fullName evidence="3">Nucleotide-binding universal stress protein, UspA family</fullName>
    </submittedName>
</protein>
<gene>
    <name evidence="3" type="ORF">SAMN04489841_3114</name>
</gene>
<keyword evidence="4" id="KW-1185">Reference proteome</keyword>
<dbReference type="RefSeq" id="WP_090618754.1">
    <property type="nucleotide sequence ID" value="NZ_FOFD01000004.1"/>
</dbReference>
<dbReference type="Pfam" id="PF00582">
    <property type="entry name" value="Usp"/>
    <property type="match status" value="1"/>
</dbReference>
<dbReference type="EMBL" id="FOFD01000004">
    <property type="protein sequence ID" value="SER15815.1"/>
    <property type="molecule type" value="Genomic_DNA"/>
</dbReference>
<evidence type="ECO:0000313" key="4">
    <source>
        <dbReference type="Proteomes" id="UP000199114"/>
    </source>
</evidence>
<accession>A0A1H9LX96</accession>
<dbReference type="OrthoDB" id="105697at2157"/>
<reference evidence="4" key="1">
    <citation type="submission" date="2016-10" db="EMBL/GenBank/DDBJ databases">
        <authorList>
            <person name="Varghese N."/>
            <person name="Submissions S."/>
        </authorList>
    </citation>
    <scope>NUCLEOTIDE SEQUENCE [LARGE SCALE GENOMIC DNA]</scope>
    <source>
        <strain evidence="4">DSM 25055</strain>
    </source>
</reference>
<dbReference type="InterPro" id="IPR014729">
    <property type="entry name" value="Rossmann-like_a/b/a_fold"/>
</dbReference>
<evidence type="ECO:0000256" key="1">
    <source>
        <dbReference type="ARBA" id="ARBA00008791"/>
    </source>
</evidence>
<proteinExistence type="inferred from homology"/>
<dbReference type="PANTHER" id="PTHR46268:SF24">
    <property type="entry name" value="UNIVERSAL STRESS PROTEIN"/>
    <property type="match status" value="1"/>
</dbReference>
<comment type="similarity">
    <text evidence="1">Belongs to the universal stress protein A family.</text>
</comment>
<dbReference type="PANTHER" id="PTHR46268">
    <property type="entry name" value="STRESS RESPONSE PROTEIN NHAX"/>
    <property type="match status" value="1"/>
</dbReference>
<dbReference type="PRINTS" id="PR01438">
    <property type="entry name" value="UNVRSLSTRESS"/>
</dbReference>
<dbReference type="Gene3D" id="3.40.50.620">
    <property type="entry name" value="HUPs"/>
    <property type="match status" value="1"/>
</dbReference>
<dbReference type="InterPro" id="IPR006015">
    <property type="entry name" value="Universal_stress_UspA"/>
</dbReference>
<dbReference type="Proteomes" id="UP000199114">
    <property type="component" value="Unassembled WGS sequence"/>
</dbReference>
<organism evidence="3 4">
    <name type="scientific">Natrinema salaciae</name>
    <dbReference type="NCBI Taxonomy" id="1186196"/>
    <lineage>
        <taxon>Archaea</taxon>
        <taxon>Methanobacteriati</taxon>
        <taxon>Methanobacteriota</taxon>
        <taxon>Stenosarchaea group</taxon>
        <taxon>Halobacteria</taxon>
        <taxon>Halobacteriales</taxon>
        <taxon>Natrialbaceae</taxon>
        <taxon>Natrinema</taxon>
    </lineage>
</organism>
<dbReference type="AlphaFoldDB" id="A0A1H9LX96"/>
<sequence>MHLLVALDDSEPGWAALEFACTEHPDDELTVVHAVDPTDSGYGEVAHLGPSGLLERQREAAEELLAAAEDRAVDHGCSLETETIVGQPADAVVDYAATNEVDRIAVGSHGRTGFSRVLLGSVAERIARQAPVPVTIVR</sequence>